<protein>
    <recommendedName>
        <fullName evidence="4">REJ domain-containing protein</fullName>
    </recommendedName>
</protein>
<evidence type="ECO:0000256" key="1">
    <source>
        <dbReference type="SAM" id="SignalP"/>
    </source>
</evidence>
<dbReference type="Proteomes" id="UP000076761">
    <property type="component" value="Unassembled WGS sequence"/>
</dbReference>
<proteinExistence type="predicted"/>
<dbReference type="EMBL" id="KV425620">
    <property type="protein sequence ID" value="KZT20451.1"/>
    <property type="molecule type" value="Genomic_DNA"/>
</dbReference>
<reference evidence="2 3" key="1">
    <citation type="journal article" date="2016" name="Mol. Biol. Evol.">
        <title>Comparative Genomics of Early-Diverging Mushroom-Forming Fungi Provides Insights into the Origins of Lignocellulose Decay Capabilities.</title>
        <authorList>
            <person name="Nagy L.G."/>
            <person name="Riley R."/>
            <person name="Tritt A."/>
            <person name="Adam C."/>
            <person name="Daum C."/>
            <person name="Floudas D."/>
            <person name="Sun H."/>
            <person name="Yadav J.S."/>
            <person name="Pangilinan J."/>
            <person name="Larsson K.H."/>
            <person name="Matsuura K."/>
            <person name="Barry K."/>
            <person name="Labutti K."/>
            <person name="Kuo R."/>
            <person name="Ohm R.A."/>
            <person name="Bhattacharya S.S."/>
            <person name="Shirouzu T."/>
            <person name="Yoshinaga Y."/>
            <person name="Martin F.M."/>
            <person name="Grigoriev I.V."/>
            <person name="Hibbett D.S."/>
        </authorList>
    </citation>
    <scope>NUCLEOTIDE SEQUENCE [LARGE SCALE GENOMIC DNA]</scope>
    <source>
        <strain evidence="2 3">HHB14362 ss-1</strain>
    </source>
</reference>
<name>A0A165P308_9AGAM</name>
<dbReference type="AlphaFoldDB" id="A0A165P308"/>
<evidence type="ECO:0000313" key="2">
    <source>
        <dbReference type="EMBL" id="KZT20451.1"/>
    </source>
</evidence>
<organism evidence="2 3">
    <name type="scientific">Neolentinus lepideus HHB14362 ss-1</name>
    <dbReference type="NCBI Taxonomy" id="1314782"/>
    <lineage>
        <taxon>Eukaryota</taxon>
        <taxon>Fungi</taxon>
        <taxon>Dikarya</taxon>
        <taxon>Basidiomycota</taxon>
        <taxon>Agaricomycotina</taxon>
        <taxon>Agaricomycetes</taxon>
        <taxon>Gloeophyllales</taxon>
        <taxon>Gloeophyllaceae</taxon>
        <taxon>Neolentinus</taxon>
    </lineage>
</organism>
<evidence type="ECO:0008006" key="4">
    <source>
        <dbReference type="Google" id="ProtNLM"/>
    </source>
</evidence>
<keyword evidence="1" id="KW-0732">Signal</keyword>
<dbReference type="InParanoid" id="A0A165P308"/>
<feature type="signal peptide" evidence="1">
    <location>
        <begin position="1"/>
        <end position="27"/>
    </location>
</feature>
<feature type="chain" id="PRO_5007863708" description="REJ domain-containing protein" evidence="1">
    <location>
        <begin position="28"/>
        <end position="94"/>
    </location>
</feature>
<gene>
    <name evidence="2" type="ORF">NEOLEDRAFT_868458</name>
</gene>
<accession>A0A165P308</accession>
<sequence length="94" mass="10213">MLSHPPRWTHSVAVFVLPNLSLRQAASTSTTPDDQQKYAIHAITSSELDCSLSVTKSVSSLSHSSPSSPTSPLQLNHHLSSLLRLFCLPVMNSM</sequence>
<keyword evidence="3" id="KW-1185">Reference proteome</keyword>
<evidence type="ECO:0000313" key="3">
    <source>
        <dbReference type="Proteomes" id="UP000076761"/>
    </source>
</evidence>